<proteinExistence type="predicted"/>
<reference evidence="1 2" key="1">
    <citation type="submission" date="2017-06" db="EMBL/GenBank/DDBJ databases">
        <title>Complete genome sequence of Paenibacillus donghaensis KCTC 13049T isolated from East Sea sediment, South Korea.</title>
        <authorList>
            <person name="Jung B.K."/>
            <person name="Hong S.-J."/>
            <person name="Shin J.-H."/>
        </authorList>
    </citation>
    <scope>NUCLEOTIDE SEQUENCE [LARGE SCALE GENOMIC DNA]</scope>
    <source>
        <strain evidence="1 2">KCTC 13049</strain>
    </source>
</reference>
<dbReference type="Proteomes" id="UP000249890">
    <property type="component" value="Chromosome"/>
</dbReference>
<organism evidence="1 2">
    <name type="scientific">Paenibacillus donghaensis</name>
    <dbReference type="NCBI Taxonomy" id="414771"/>
    <lineage>
        <taxon>Bacteria</taxon>
        <taxon>Bacillati</taxon>
        <taxon>Bacillota</taxon>
        <taxon>Bacilli</taxon>
        <taxon>Bacillales</taxon>
        <taxon>Paenibacillaceae</taxon>
        <taxon>Paenibacillus</taxon>
    </lineage>
</organism>
<dbReference type="RefSeq" id="WP_087916050.1">
    <property type="nucleotide sequence ID" value="NZ_CP021780.1"/>
</dbReference>
<evidence type="ECO:0000313" key="1">
    <source>
        <dbReference type="EMBL" id="ASA22045.1"/>
    </source>
</evidence>
<dbReference type="Pfam" id="PF24704">
    <property type="entry name" value="DUF7667"/>
    <property type="match status" value="1"/>
</dbReference>
<accession>A0A2Z2KDX3</accession>
<dbReference type="InterPro" id="IPR056084">
    <property type="entry name" value="DUF7667"/>
</dbReference>
<dbReference type="EMBL" id="CP021780">
    <property type="protein sequence ID" value="ASA22045.1"/>
    <property type="molecule type" value="Genomic_DNA"/>
</dbReference>
<sequence length="206" mass="22886">MITIHPTHRRLAELYLQYMAGTLKDIQAAELLHFLKLNADLVRDIDGLKEAAYAAQCAGNMDLVQHFCELIDEMEAALYETCCTEDIGAAIEGVHVALQAIGEQRSQVWSYQDGYQVGAHVQQQPGATYPGLGYGGEAVGGLRINQQVEPQDLEFEPYAHKLRLMLDRQAIINGRVVVDEPEAAVGWLDKEIAEMEGDEHEHSAIR</sequence>
<dbReference type="OrthoDB" id="2969567at2"/>
<name>A0A2Z2KDX3_9BACL</name>
<keyword evidence="2" id="KW-1185">Reference proteome</keyword>
<gene>
    <name evidence="1" type="ORF">B9T62_15435</name>
</gene>
<dbReference type="KEGG" id="pdh:B9T62_15435"/>
<dbReference type="AlphaFoldDB" id="A0A2Z2KDX3"/>
<evidence type="ECO:0000313" key="2">
    <source>
        <dbReference type="Proteomes" id="UP000249890"/>
    </source>
</evidence>
<protein>
    <submittedName>
        <fullName evidence="1">Uncharacterized protein</fullName>
    </submittedName>
</protein>